<comment type="caution">
    <text evidence="3">The sequence shown here is derived from an EMBL/GenBank/DDBJ whole genome shotgun (WGS) entry which is preliminary data.</text>
</comment>
<dbReference type="GO" id="GO:0016740">
    <property type="term" value="F:transferase activity"/>
    <property type="evidence" value="ECO:0007669"/>
    <property type="project" value="UniProtKB-KW"/>
</dbReference>
<dbReference type="HOGENOM" id="CLU_051638_9_1_0"/>
<dbReference type="Pfam" id="PF00132">
    <property type="entry name" value="Hexapep"/>
    <property type="match status" value="1"/>
</dbReference>
<dbReference type="CDD" id="cd03358">
    <property type="entry name" value="LbH_WxcM_N_like"/>
    <property type="match status" value="1"/>
</dbReference>
<dbReference type="Pfam" id="PF14602">
    <property type="entry name" value="Hexapep_2"/>
    <property type="match status" value="1"/>
</dbReference>
<dbReference type="SUPFAM" id="SSF51161">
    <property type="entry name" value="Trimeric LpxA-like enzymes"/>
    <property type="match status" value="1"/>
</dbReference>
<name>E1I9K5_9CHLR</name>
<dbReference type="eggNOG" id="COG0110">
    <property type="taxonomic scope" value="Bacteria"/>
</dbReference>
<evidence type="ECO:0000256" key="1">
    <source>
        <dbReference type="ARBA" id="ARBA00022679"/>
    </source>
</evidence>
<dbReference type="Gene3D" id="2.160.10.10">
    <property type="entry name" value="Hexapeptide repeat proteins"/>
    <property type="match status" value="1"/>
</dbReference>
<dbReference type="InterPro" id="IPR011004">
    <property type="entry name" value="Trimer_LpxA-like_sf"/>
</dbReference>
<keyword evidence="4" id="KW-1185">Reference proteome</keyword>
<proteinExistence type="predicted"/>
<protein>
    <submittedName>
        <fullName evidence="3">Hexapaptide repeat-containing transferase</fullName>
    </submittedName>
</protein>
<evidence type="ECO:0000256" key="2">
    <source>
        <dbReference type="ARBA" id="ARBA00022737"/>
    </source>
</evidence>
<keyword evidence="1 3" id="KW-0808">Transferase</keyword>
<gene>
    <name evidence="3" type="ORF">OSCT_0006</name>
</gene>
<dbReference type="EMBL" id="ADVR01000001">
    <property type="protein sequence ID" value="EFO82083.1"/>
    <property type="molecule type" value="Genomic_DNA"/>
</dbReference>
<dbReference type="InterPro" id="IPR050179">
    <property type="entry name" value="Trans_hexapeptide_repeat"/>
</dbReference>
<organism evidence="3 4">
    <name type="scientific">Oscillochloris trichoides DG-6</name>
    <dbReference type="NCBI Taxonomy" id="765420"/>
    <lineage>
        <taxon>Bacteria</taxon>
        <taxon>Bacillati</taxon>
        <taxon>Chloroflexota</taxon>
        <taxon>Chloroflexia</taxon>
        <taxon>Chloroflexales</taxon>
        <taxon>Chloroflexineae</taxon>
        <taxon>Oscillochloridaceae</taxon>
        <taxon>Oscillochloris</taxon>
    </lineage>
</organism>
<dbReference type="PANTHER" id="PTHR43300">
    <property type="entry name" value="ACETYLTRANSFERASE"/>
    <property type="match status" value="1"/>
</dbReference>
<dbReference type="AlphaFoldDB" id="E1I9K5"/>
<dbReference type="InterPro" id="IPR001451">
    <property type="entry name" value="Hexapep"/>
</dbReference>
<evidence type="ECO:0000313" key="4">
    <source>
        <dbReference type="Proteomes" id="UP000054010"/>
    </source>
</evidence>
<accession>E1I9K5</accession>
<dbReference type="Proteomes" id="UP000054010">
    <property type="component" value="Unassembled WGS sequence"/>
</dbReference>
<dbReference type="PANTHER" id="PTHR43300:SF4">
    <property type="entry name" value="ACYL-[ACYL-CARRIER-PROTEIN]--UDP-N-ACETYLGLUCOSAMINE O-ACYLTRANSFERASE"/>
    <property type="match status" value="1"/>
</dbReference>
<dbReference type="InterPro" id="IPR018357">
    <property type="entry name" value="Hexapep_transf_CS"/>
</dbReference>
<evidence type="ECO:0000313" key="3">
    <source>
        <dbReference type="EMBL" id="EFO82083.1"/>
    </source>
</evidence>
<dbReference type="STRING" id="765420.OSCT_0006"/>
<dbReference type="PROSITE" id="PS00101">
    <property type="entry name" value="HEXAPEP_TRANSFERASES"/>
    <property type="match status" value="1"/>
</dbReference>
<sequence>MRILVTGERWRMATIHPTADVSPQALIGEGTRIWANVQVRERAQIGRNCIIGRNCYIEFDVTIGDNVKIQNNASLYVGLMVEDGVFIGPHVIFTNDKLPRAINPDGSLKSATDWHVGKTHVRYGAAIGAGAVIVTGVTVGRWAMVGSGSVVTKDVPDFGLVVGNPAHLIGYVSATGVRCASAEEAAQLSAQEGAI</sequence>
<reference evidence="3 4" key="1">
    <citation type="journal article" date="2011" name="J. Bacteriol.">
        <title>Draft genome sequence of the anoxygenic filamentous phototrophic bacterium Oscillochloris trichoides subsp. DG-6.</title>
        <authorList>
            <person name="Kuznetsov B.B."/>
            <person name="Ivanovsky R.N."/>
            <person name="Keppen O.I."/>
            <person name="Sukhacheva M.V."/>
            <person name="Bumazhkin B.K."/>
            <person name="Patutina E.O."/>
            <person name="Beletsky A.V."/>
            <person name="Mardanov A.V."/>
            <person name="Baslerov R.V."/>
            <person name="Panteleeva A.N."/>
            <person name="Kolganova T.V."/>
            <person name="Ravin N.V."/>
            <person name="Skryabin K.G."/>
        </authorList>
    </citation>
    <scope>NUCLEOTIDE SEQUENCE [LARGE SCALE GENOMIC DNA]</scope>
    <source>
        <strain evidence="3 4">DG-6</strain>
    </source>
</reference>
<keyword evidence="2" id="KW-0677">Repeat</keyword>